<name>A0A812DDU3_ACAPH</name>
<sequence>MPADGGLAYRQYVQGSGIIVRNCPPGTAFSIDSCSCSLFINEGVIDKRQQSFSGNNPNLASLFPILMQNSINKQKGQTDALMSRDQSSLYQRYNAAKGGQAMKSRNLAPYDPLKMQVSNNGLHLILFLLLAHHLFLHSFLSFLSLSLSLPLSLSYICPPLSLSFFLSFFLP</sequence>
<keyword evidence="1" id="KW-1133">Transmembrane helix</keyword>
<reference evidence="2" key="1">
    <citation type="submission" date="2021-01" db="EMBL/GenBank/DDBJ databases">
        <authorList>
            <person name="Li R."/>
            <person name="Bekaert M."/>
        </authorList>
    </citation>
    <scope>NUCLEOTIDE SEQUENCE</scope>
    <source>
        <strain evidence="2">Farmed</strain>
    </source>
</reference>
<organism evidence="2 3">
    <name type="scientific">Acanthosepion pharaonis</name>
    <name type="common">Pharaoh cuttlefish</name>
    <name type="synonym">Sepia pharaonis</name>
    <dbReference type="NCBI Taxonomy" id="158019"/>
    <lineage>
        <taxon>Eukaryota</taxon>
        <taxon>Metazoa</taxon>
        <taxon>Spiralia</taxon>
        <taxon>Lophotrochozoa</taxon>
        <taxon>Mollusca</taxon>
        <taxon>Cephalopoda</taxon>
        <taxon>Coleoidea</taxon>
        <taxon>Decapodiformes</taxon>
        <taxon>Sepiida</taxon>
        <taxon>Sepiina</taxon>
        <taxon>Sepiidae</taxon>
        <taxon>Acanthosepion</taxon>
    </lineage>
</organism>
<accession>A0A812DDU3</accession>
<gene>
    <name evidence="2" type="ORF">SPHA_54388</name>
</gene>
<proteinExistence type="predicted"/>
<evidence type="ECO:0000313" key="2">
    <source>
        <dbReference type="EMBL" id="CAE1301350.1"/>
    </source>
</evidence>
<keyword evidence="3" id="KW-1185">Reference proteome</keyword>
<evidence type="ECO:0000256" key="1">
    <source>
        <dbReference type="SAM" id="Phobius"/>
    </source>
</evidence>
<dbReference type="Proteomes" id="UP000597762">
    <property type="component" value="Unassembled WGS sequence"/>
</dbReference>
<keyword evidence="1" id="KW-0472">Membrane</keyword>
<evidence type="ECO:0000313" key="3">
    <source>
        <dbReference type="Proteomes" id="UP000597762"/>
    </source>
</evidence>
<dbReference type="AlphaFoldDB" id="A0A812DDU3"/>
<feature type="transmembrane region" description="Helical" evidence="1">
    <location>
        <begin position="151"/>
        <end position="170"/>
    </location>
</feature>
<dbReference type="EMBL" id="CAHIKZ030003536">
    <property type="protein sequence ID" value="CAE1301350.1"/>
    <property type="molecule type" value="Genomic_DNA"/>
</dbReference>
<feature type="transmembrane region" description="Helical" evidence="1">
    <location>
        <begin position="124"/>
        <end position="145"/>
    </location>
</feature>
<protein>
    <submittedName>
        <fullName evidence="2">Uncharacterized protein</fullName>
    </submittedName>
</protein>
<keyword evidence="1" id="KW-0812">Transmembrane</keyword>
<comment type="caution">
    <text evidence="2">The sequence shown here is derived from an EMBL/GenBank/DDBJ whole genome shotgun (WGS) entry which is preliminary data.</text>
</comment>